<evidence type="ECO:0000313" key="3">
    <source>
        <dbReference type="EMBL" id="KAK7033543.1"/>
    </source>
</evidence>
<evidence type="ECO:0000256" key="1">
    <source>
        <dbReference type="SAM" id="MobiDB-lite"/>
    </source>
</evidence>
<name>A0AAW0C3W4_9AGAR</name>
<accession>A0AAW0C3W4</accession>
<feature type="compositionally biased region" description="Low complexity" evidence="1">
    <location>
        <begin position="162"/>
        <end position="177"/>
    </location>
</feature>
<feature type="transmembrane region" description="Helical" evidence="2">
    <location>
        <begin position="21"/>
        <end position="39"/>
    </location>
</feature>
<feature type="compositionally biased region" description="Basic and acidic residues" evidence="1">
    <location>
        <begin position="210"/>
        <end position="219"/>
    </location>
</feature>
<comment type="caution">
    <text evidence="3">The sequence shown here is derived from an EMBL/GenBank/DDBJ whole genome shotgun (WGS) entry which is preliminary data.</text>
</comment>
<organism evidence="3 4">
    <name type="scientific">Paramarasmius palmivorus</name>
    <dbReference type="NCBI Taxonomy" id="297713"/>
    <lineage>
        <taxon>Eukaryota</taxon>
        <taxon>Fungi</taxon>
        <taxon>Dikarya</taxon>
        <taxon>Basidiomycota</taxon>
        <taxon>Agaricomycotina</taxon>
        <taxon>Agaricomycetes</taxon>
        <taxon>Agaricomycetidae</taxon>
        <taxon>Agaricales</taxon>
        <taxon>Marasmiineae</taxon>
        <taxon>Marasmiaceae</taxon>
        <taxon>Paramarasmius</taxon>
    </lineage>
</organism>
<dbReference type="AlphaFoldDB" id="A0AAW0C3W4"/>
<feature type="compositionally biased region" description="Polar residues" evidence="1">
    <location>
        <begin position="144"/>
        <end position="154"/>
    </location>
</feature>
<gene>
    <name evidence="3" type="ORF">VNI00_012767</name>
</gene>
<evidence type="ECO:0000313" key="4">
    <source>
        <dbReference type="Proteomes" id="UP001383192"/>
    </source>
</evidence>
<keyword evidence="2" id="KW-1133">Transmembrane helix</keyword>
<keyword evidence="2" id="KW-0472">Membrane</keyword>
<keyword evidence="4" id="KW-1185">Reference proteome</keyword>
<evidence type="ECO:0000256" key="2">
    <source>
        <dbReference type="SAM" id="Phobius"/>
    </source>
</evidence>
<feature type="region of interest" description="Disordered" evidence="1">
    <location>
        <begin position="142"/>
        <end position="219"/>
    </location>
</feature>
<proteinExistence type="predicted"/>
<dbReference type="Proteomes" id="UP001383192">
    <property type="component" value="Unassembled WGS sequence"/>
</dbReference>
<dbReference type="EMBL" id="JAYKXP010000061">
    <property type="protein sequence ID" value="KAK7033543.1"/>
    <property type="molecule type" value="Genomic_DNA"/>
</dbReference>
<reference evidence="3 4" key="1">
    <citation type="submission" date="2024-01" db="EMBL/GenBank/DDBJ databases">
        <title>A draft genome for a cacao thread blight-causing isolate of Paramarasmius palmivorus.</title>
        <authorList>
            <person name="Baruah I.K."/>
            <person name="Bukari Y."/>
            <person name="Amoako-Attah I."/>
            <person name="Meinhardt L.W."/>
            <person name="Bailey B.A."/>
            <person name="Cohen S.P."/>
        </authorList>
    </citation>
    <scope>NUCLEOTIDE SEQUENCE [LARGE SCALE GENOMIC DNA]</scope>
    <source>
        <strain evidence="3 4">GH-12</strain>
    </source>
</reference>
<protein>
    <submittedName>
        <fullName evidence="3">Uncharacterized protein</fullName>
    </submittedName>
</protein>
<sequence length="219" mass="23595">MTALTAYFRPLKAEALVRVRVNVLCLLTLCLATYLFPIPSIPSSIRAVLSEGGWKLGKIVELLEVAITSICAYNILEGLYAIKYPRAPPPPSNASPMKKKPGLVMSPSPAKRPLSIISPNTTPNKLFPSPSLSTSLSHSLSTSKYAQSPLTTPSRVMKYSMPLPSSTTTNASSTSTMPPTPSPIVSAYRGKQRSSGSSGRPIDGLYLSQMHKEEESEEE</sequence>
<keyword evidence="2" id="KW-0812">Transmembrane</keyword>